<evidence type="ECO:0000256" key="3">
    <source>
        <dbReference type="ARBA" id="ARBA00022729"/>
    </source>
</evidence>
<dbReference type="EMBL" id="QPJY01000001">
    <property type="protein sequence ID" value="RCX33594.1"/>
    <property type="molecule type" value="Genomic_DNA"/>
</dbReference>
<evidence type="ECO:0000313" key="11">
    <source>
        <dbReference type="Proteomes" id="UP000252707"/>
    </source>
</evidence>
<proteinExistence type="inferred from homology"/>
<dbReference type="EC" id="4.2.2.n1" evidence="8"/>
<accession>A0A369CNY5</accession>
<comment type="similarity">
    <text evidence="8">In the C-terminal section; belongs to the transglycosylase Slt family.</text>
</comment>
<organism evidence="10 11">
    <name type="scientific">Thioalbus denitrificans</name>
    <dbReference type="NCBI Taxonomy" id="547122"/>
    <lineage>
        <taxon>Bacteria</taxon>
        <taxon>Pseudomonadati</taxon>
        <taxon>Pseudomonadota</taxon>
        <taxon>Gammaproteobacteria</taxon>
        <taxon>Chromatiales</taxon>
        <taxon>Ectothiorhodospiraceae</taxon>
        <taxon>Thioalbus</taxon>
    </lineage>
</organism>
<dbReference type="AlphaFoldDB" id="A0A369CNY5"/>
<dbReference type="Gene3D" id="3.40.190.10">
    <property type="entry name" value="Periplasmic binding protein-like II"/>
    <property type="match status" value="2"/>
</dbReference>
<dbReference type="InterPro" id="IPR023703">
    <property type="entry name" value="MltF"/>
</dbReference>
<evidence type="ECO:0000256" key="5">
    <source>
        <dbReference type="ARBA" id="ARBA00023237"/>
    </source>
</evidence>
<dbReference type="Proteomes" id="UP000252707">
    <property type="component" value="Unassembled WGS sequence"/>
</dbReference>
<dbReference type="GO" id="GO:0071555">
    <property type="term" value="P:cell wall organization"/>
    <property type="evidence" value="ECO:0007669"/>
    <property type="project" value="UniProtKB-KW"/>
</dbReference>
<keyword evidence="7 8" id="KW-0961">Cell wall biogenesis/degradation</keyword>
<evidence type="ECO:0000256" key="4">
    <source>
        <dbReference type="ARBA" id="ARBA00023136"/>
    </source>
</evidence>
<evidence type="ECO:0000256" key="8">
    <source>
        <dbReference type="HAMAP-Rule" id="MF_02016"/>
    </source>
</evidence>
<comment type="similarity">
    <text evidence="8">In the N-terminal section; belongs to the bacterial solute-binding protein 3 family.</text>
</comment>
<dbReference type="CDD" id="cd13403">
    <property type="entry name" value="MLTF-like"/>
    <property type="match status" value="1"/>
</dbReference>
<keyword evidence="5 8" id="KW-0998">Cell outer membrane</keyword>
<keyword evidence="3 8" id="KW-0732">Signal</keyword>
<evidence type="ECO:0000256" key="6">
    <source>
        <dbReference type="ARBA" id="ARBA00023239"/>
    </source>
</evidence>
<dbReference type="OrthoDB" id="9815002at2"/>
<gene>
    <name evidence="8" type="primary">mltF</name>
    <name evidence="10" type="ORF">DFQ59_101901</name>
</gene>
<comment type="domain">
    <text evidence="8">The N-terminal domain does not have lytic activity and probably modulates enzymatic activity. The C-terminal domain is the catalytic active domain.</text>
</comment>
<feature type="region of interest" description="LT domain" evidence="8">
    <location>
        <begin position="266"/>
        <end position="473"/>
    </location>
</feature>
<comment type="catalytic activity">
    <reaction evidence="8">
        <text>Exolytic cleavage of the (1-&gt;4)-beta-glycosidic linkage between N-acetylmuramic acid (MurNAc) and N-acetylglucosamine (GlcNAc) residues in peptidoglycan, from either the reducing or the non-reducing ends of the peptidoglycan chains, with concomitant formation of a 1,6-anhydrobond in the MurNAc residue.</text>
        <dbReference type="EC" id="4.2.2.n1"/>
    </reaction>
</comment>
<feature type="signal peptide" evidence="8">
    <location>
        <begin position="1"/>
        <end position="27"/>
    </location>
</feature>
<comment type="caution">
    <text evidence="8">Lacks conserved residue(s) required for the propagation of feature annotation.</text>
</comment>
<dbReference type="GO" id="GO:0009253">
    <property type="term" value="P:peptidoglycan catabolic process"/>
    <property type="evidence" value="ECO:0007669"/>
    <property type="project" value="TreeGrafter"/>
</dbReference>
<comment type="function">
    <text evidence="8">Murein-degrading enzyme that degrades murein glycan strands and insoluble, high-molecular weight murein sacculi, with the concomitant formation of a 1,6-anhydromuramoyl product. Lytic transglycosylases (LTs) play an integral role in the metabolism of the peptidoglycan (PG) sacculus. Their lytic action creates space within the PG sacculus to allow for its expansion as well as for the insertion of various structures such as secretion systems and flagella.</text>
</comment>
<dbReference type="PROSITE" id="PS00922">
    <property type="entry name" value="TRANSGLYCOSYLASE"/>
    <property type="match status" value="1"/>
</dbReference>
<dbReference type="CDD" id="cd01009">
    <property type="entry name" value="PBP2_YfhD_N"/>
    <property type="match status" value="1"/>
</dbReference>
<dbReference type="Gene3D" id="1.10.530.10">
    <property type="match status" value="1"/>
</dbReference>
<dbReference type="SMART" id="SM00062">
    <property type="entry name" value="PBPb"/>
    <property type="match status" value="1"/>
</dbReference>
<evidence type="ECO:0000256" key="2">
    <source>
        <dbReference type="ARBA" id="ARBA00010333"/>
    </source>
</evidence>
<evidence type="ECO:0000256" key="1">
    <source>
        <dbReference type="ARBA" id="ARBA00007734"/>
    </source>
</evidence>
<evidence type="ECO:0000313" key="10">
    <source>
        <dbReference type="EMBL" id="RCX33594.1"/>
    </source>
</evidence>
<evidence type="ECO:0000256" key="7">
    <source>
        <dbReference type="ARBA" id="ARBA00023316"/>
    </source>
</evidence>
<dbReference type="NCBIfam" id="NF008112">
    <property type="entry name" value="PRK10859.1"/>
    <property type="match status" value="1"/>
</dbReference>
<dbReference type="RefSeq" id="WP_114278418.1">
    <property type="nucleotide sequence ID" value="NZ_QPJY01000001.1"/>
</dbReference>
<dbReference type="InterPro" id="IPR008258">
    <property type="entry name" value="Transglycosylase_SLT_dom_1"/>
</dbReference>
<reference evidence="10 11" key="1">
    <citation type="submission" date="2018-07" db="EMBL/GenBank/DDBJ databases">
        <title>Genomic Encyclopedia of Type Strains, Phase IV (KMG-IV): sequencing the most valuable type-strain genomes for metagenomic binning, comparative biology and taxonomic classification.</title>
        <authorList>
            <person name="Goeker M."/>
        </authorList>
    </citation>
    <scope>NUCLEOTIDE SEQUENCE [LARGE SCALE GENOMIC DNA]</scope>
    <source>
        <strain evidence="10 11">DSM 26407</strain>
    </source>
</reference>
<dbReference type="InterPro" id="IPR023346">
    <property type="entry name" value="Lysozyme-like_dom_sf"/>
</dbReference>
<sequence length="473" mass="53048" precursor="true">MGIARRIARLLTAMVLLPLLLADCSHAQPALDRVAARGELRVITLQNAPVAFQTGDDGPSGMDLDLVRGFAEALGVEVRFITPASYEEILPLLRRGEADLVAGLIETPNRKEQLRFGPVYQELSSQVVYRNGATEPTPKLEGLRDGARIGVLSGSSHEELLESLRLVNPQISWVAYPGTDHLALLDQVGNGNLDYAVIDSRLLAQALRFYPELRAGPVLDQPRNKAWAFAPGEEDSLLEAAEAYFGGVRDNGRLAQLEDRYYGHLEQLDPFETQVFVSRLEERLDAYRGLFEQAAEETGIDWRLLAAMGYQESHWDPDAVSPTGVRGIMMLTRGTAKQLGIDDRTDPESSIRGGALYIRMVREKIPERIPEPDRTWMALAAYNIGYGHLEDARRLTQKRGGDPDRWMDVKSNLPLLSKESWYKQTRYGFARGQEPVRYVENIRGYYDLLVWREQRPATEETGRDSWLVALLGS</sequence>
<dbReference type="GO" id="GO:0016998">
    <property type="term" value="P:cell wall macromolecule catabolic process"/>
    <property type="evidence" value="ECO:0007669"/>
    <property type="project" value="UniProtKB-UniRule"/>
</dbReference>
<dbReference type="PANTHER" id="PTHR35936:SF32">
    <property type="entry name" value="MEMBRANE-BOUND LYTIC MUREIN TRANSGLYCOSYLASE F"/>
    <property type="match status" value="1"/>
</dbReference>
<keyword evidence="6 8" id="KW-0456">Lyase</keyword>
<feature type="chain" id="PRO_5017093059" description="Membrane-bound lytic murein transglycosylase F" evidence="8">
    <location>
        <begin position="28"/>
        <end position="473"/>
    </location>
</feature>
<dbReference type="HAMAP" id="MF_02016">
    <property type="entry name" value="MltF"/>
    <property type="match status" value="1"/>
</dbReference>
<dbReference type="GO" id="GO:0008933">
    <property type="term" value="F:peptidoglycan lytic transglycosylase activity"/>
    <property type="evidence" value="ECO:0007669"/>
    <property type="project" value="UniProtKB-UniRule"/>
</dbReference>
<protein>
    <recommendedName>
        <fullName evidence="8">Membrane-bound lytic murein transglycosylase F</fullName>
        <ecNumber evidence="8">4.2.2.n1</ecNumber>
    </recommendedName>
    <alternativeName>
        <fullName evidence="8">Murein lyase F</fullName>
    </alternativeName>
</protein>
<comment type="subcellular location">
    <subcellularLocation>
        <location evidence="8">Cell outer membrane</location>
        <topology evidence="8">Peripheral membrane protein</topology>
    </subcellularLocation>
    <text evidence="8">Attached to the inner leaflet of the outer membrane.</text>
</comment>
<dbReference type="InterPro" id="IPR001638">
    <property type="entry name" value="Solute-binding_3/MltF_N"/>
</dbReference>
<comment type="similarity">
    <text evidence="2">Belongs to the bacterial solute-binding protein 3 family.</text>
</comment>
<feature type="domain" description="Solute-binding protein family 3/N-terminal" evidence="9">
    <location>
        <begin position="39"/>
        <end position="265"/>
    </location>
</feature>
<comment type="similarity">
    <text evidence="1">Belongs to the transglycosylase Slt family.</text>
</comment>
<dbReference type="Pfam" id="PF01464">
    <property type="entry name" value="SLT"/>
    <property type="match status" value="1"/>
</dbReference>
<evidence type="ECO:0000259" key="9">
    <source>
        <dbReference type="SMART" id="SM00062"/>
    </source>
</evidence>
<dbReference type="GO" id="GO:0009279">
    <property type="term" value="C:cell outer membrane"/>
    <property type="evidence" value="ECO:0007669"/>
    <property type="project" value="UniProtKB-SubCell"/>
</dbReference>
<dbReference type="PANTHER" id="PTHR35936">
    <property type="entry name" value="MEMBRANE-BOUND LYTIC MUREIN TRANSGLYCOSYLASE F"/>
    <property type="match status" value="1"/>
</dbReference>
<keyword evidence="4 8" id="KW-0472">Membrane</keyword>
<feature type="active site" evidence="8">
    <location>
        <position position="312"/>
    </location>
</feature>
<comment type="caution">
    <text evidence="10">The sequence shown here is derived from an EMBL/GenBank/DDBJ whole genome shotgun (WGS) entry which is preliminary data.</text>
</comment>
<dbReference type="InterPro" id="IPR000189">
    <property type="entry name" value="Transglyc_AS"/>
</dbReference>
<dbReference type="SUPFAM" id="SSF53955">
    <property type="entry name" value="Lysozyme-like"/>
    <property type="match status" value="1"/>
</dbReference>
<dbReference type="Pfam" id="PF00497">
    <property type="entry name" value="SBP_bac_3"/>
    <property type="match status" value="1"/>
</dbReference>
<dbReference type="SUPFAM" id="SSF53850">
    <property type="entry name" value="Periplasmic binding protein-like II"/>
    <property type="match status" value="1"/>
</dbReference>
<name>A0A369CNY5_9GAMM</name>
<keyword evidence="11" id="KW-1185">Reference proteome</keyword>